<accession>A0ABV8U7T0</accession>
<gene>
    <name evidence="2" type="ORF">ACFO5Q_03200</name>
</gene>
<dbReference type="RefSeq" id="WP_068147899.1">
    <property type="nucleotide sequence ID" value="NZ_JBHSCR010000001.1"/>
</dbReference>
<evidence type="ECO:0000313" key="2">
    <source>
        <dbReference type="EMBL" id="MFC4346848.1"/>
    </source>
</evidence>
<organism evidence="2 3">
    <name type="scientific">Kordiimonas lipolytica</name>
    <dbReference type="NCBI Taxonomy" id="1662421"/>
    <lineage>
        <taxon>Bacteria</taxon>
        <taxon>Pseudomonadati</taxon>
        <taxon>Pseudomonadota</taxon>
        <taxon>Alphaproteobacteria</taxon>
        <taxon>Kordiimonadales</taxon>
        <taxon>Kordiimonadaceae</taxon>
        <taxon>Kordiimonas</taxon>
    </lineage>
</organism>
<dbReference type="EMBL" id="JBHSCR010000001">
    <property type="protein sequence ID" value="MFC4346848.1"/>
    <property type="molecule type" value="Genomic_DNA"/>
</dbReference>
<dbReference type="Pfam" id="PF10116">
    <property type="entry name" value="Host_attach"/>
    <property type="match status" value="1"/>
</dbReference>
<feature type="compositionally biased region" description="Polar residues" evidence="1">
    <location>
        <begin position="160"/>
        <end position="169"/>
    </location>
</feature>
<keyword evidence="3" id="KW-1185">Reference proteome</keyword>
<feature type="region of interest" description="Disordered" evidence="1">
    <location>
        <begin position="150"/>
        <end position="169"/>
    </location>
</feature>
<protein>
    <submittedName>
        <fullName evidence="2">Host attachment protein</fullName>
    </submittedName>
</protein>
<evidence type="ECO:0000313" key="3">
    <source>
        <dbReference type="Proteomes" id="UP001595776"/>
    </source>
</evidence>
<dbReference type="InterPro" id="IPR019291">
    <property type="entry name" value="Host_attachment_protein"/>
</dbReference>
<sequence>MLEKAMSTIVNHEWVLLADRAHAEIYTRGHLNGAMLRYLELEHPAARKQQGDLAADRPGHGHGSASHHAYAYEDHANFPEQESEAFLDAVAQELNDAVAHKEIDSLILIALPKTMAMLKAGLNKATLAKISGEYAKNLIGVPEQTLPARLKKLQEKDDTQASNPDAQGR</sequence>
<reference evidence="3" key="1">
    <citation type="journal article" date="2019" name="Int. J. Syst. Evol. Microbiol.">
        <title>The Global Catalogue of Microorganisms (GCM) 10K type strain sequencing project: providing services to taxonomists for standard genome sequencing and annotation.</title>
        <authorList>
            <consortium name="The Broad Institute Genomics Platform"/>
            <consortium name="The Broad Institute Genome Sequencing Center for Infectious Disease"/>
            <person name="Wu L."/>
            <person name="Ma J."/>
        </authorList>
    </citation>
    <scope>NUCLEOTIDE SEQUENCE [LARGE SCALE GENOMIC DNA]</scope>
    <source>
        <strain evidence="3">CGMCC 1.15304</strain>
    </source>
</reference>
<comment type="caution">
    <text evidence="2">The sequence shown here is derived from an EMBL/GenBank/DDBJ whole genome shotgun (WGS) entry which is preliminary data.</text>
</comment>
<evidence type="ECO:0000256" key="1">
    <source>
        <dbReference type="SAM" id="MobiDB-lite"/>
    </source>
</evidence>
<name>A0ABV8U7T0_9PROT</name>
<dbReference type="Proteomes" id="UP001595776">
    <property type="component" value="Unassembled WGS sequence"/>
</dbReference>
<proteinExistence type="predicted"/>